<dbReference type="InterPro" id="IPR019464">
    <property type="entry name" value="ELL_N"/>
</dbReference>
<keyword evidence="10" id="KW-1185">Reference proteome</keyword>
<dbReference type="PANTHER" id="PTHR23288:SF17">
    <property type="entry name" value="RNA POLYMERASE II ELONGATION FACTOR ELL"/>
    <property type="match status" value="1"/>
</dbReference>
<evidence type="ECO:0000256" key="6">
    <source>
        <dbReference type="PROSITE-ProRule" id="PRU01324"/>
    </source>
</evidence>
<sequence>MAALLEGQQYGLSAQDKINCTKSLVFVKLTDSALRSIEEYVKNKGDAISKPTIQFQNSNGVISLPQNGSRQTFGFTLSNVEADGPHGSFECLRQTGPRSIESLGCMQVKMHIHATEDSYENTKVKMAAVEEQQKKSCTKVIKPAGAHLGRKVKVKRPGLVVSPVKFSPPTASMINKAVPMKPVTISPPAPSPSFPVKRPEPPRLPLPNKERPEPPRLPPPNKERPEPPRLPLPNKERPEPPRPPPPNKERPEPPKKNPELMRQPIRDRIIHILAVRPYKRPELLIRLKHEGVKEKDKNKLTSILPQISVLKGNIYYLANYLWNEVQDNWKFCTQEELEIIRKRKQQYLSSNNESETSPSNSQTSTSPLQKRFASEVMPNEHPPSKKQRISHYKADQPRPSFGGSATDPSSNNFIKKSYSPGPVHSSITNGFSHQDESSQKSPISNGCDSYPTTPPKSVPNNVLSTSNLNQRTNTREDNEKAIRSHTSGLNHSGGPMRRSPSKPSFHKSHPSSRNSRHDVDESSLQRASSDVHPKNNYVNSDMGKSQTLSHPRSVDSVSSSKTQLSPDSDTKGDTCSKTTMNGYVNSNSINRSNYNGNPSFYVNRSKNSSTTNGSCSNSPHSSCDSRDSIDYNHNSIQVPPPTESPSPCDSPEYEKEYSTIVSSEQRALYKSHFNAEYQEYLCLHKKIINISKKFASLERHLNVCQEGSEEFRKIKGKIYKEYRAYQQDPNYIEALKKFNFLHNKLAYIKRLVSEYDNAQCAKS</sequence>
<keyword evidence="3" id="KW-0805">Transcription regulation</keyword>
<evidence type="ECO:0000256" key="4">
    <source>
        <dbReference type="ARBA" id="ARBA00023163"/>
    </source>
</evidence>
<dbReference type="Proteomes" id="UP000887116">
    <property type="component" value="Unassembled WGS sequence"/>
</dbReference>
<reference evidence="9" key="1">
    <citation type="submission" date="2020-07" db="EMBL/GenBank/DDBJ databases">
        <title>Multicomponent nature underlies the extraordinary mechanical properties of spider dragline silk.</title>
        <authorList>
            <person name="Kono N."/>
            <person name="Nakamura H."/>
            <person name="Mori M."/>
            <person name="Yoshida Y."/>
            <person name="Ohtoshi R."/>
            <person name="Malay A.D."/>
            <person name="Moran D.A.P."/>
            <person name="Tomita M."/>
            <person name="Numata K."/>
            <person name="Arakawa K."/>
        </authorList>
    </citation>
    <scope>NUCLEOTIDE SEQUENCE</scope>
</reference>
<dbReference type="InterPro" id="IPR036390">
    <property type="entry name" value="WH_DNA-bd_sf"/>
</dbReference>
<evidence type="ECO:0000256" key="5">
    <source>
        <dbReference type="ARBA" id="ARBA00023242"/>
    </source>
</evidence>
<evidence type="ECO:0000256" key="7">
    <source>
        <dbReference type="SAM" id="MobiDB-lite"/>
    </source>
</evidence>
<feature type="compositionally biased region" description="Low complexity" evidence="7">
    <location>
        <begin position="549"/>
        <end position="565"/>
    </location>
</feature>
<dbReference type="InterPro" id="IPR031176">
    <property type="entry name" value="ELL/occludin"/>
</dbReference>
<feature type="compositionally biased region" description="Low complexity" evidence="7">
    <location>
        <begin position="605"/>
        <end position="622"/>
    </location>
</feature>
<feature type="compositionally biased region" description="Basic and acidic residues" evidence="7">
    <location>
        <begin position="473"/>
        <end position="482"/>
    </location>
</feature>
<feature type="compositionally biased region" description="Basic and acidic residues" evidence="7">
    <location>
        <begin position="247"/>
        <end position="264"/>
    </location>
</feature>
<evidence type="ECO:0000256" key="3">
    <source>
        <dbReference type="ARBA" id="ARBA00023015"/>
    </source>
</evidence>
<dbReference type="PANTHER" id="PTHR23288">
    <property type="entry name" value="OCCLUDIN AND RNA POLYMERASE II ELONGATION FACTOR ELL"/>
    <property type="match status" value="1"/>
</dbReference>
<dbReference type="Pfam" id="PF07303">
    <property type="entry name" value="Occludin_ELL"/>
    <property type="match status" value="1"/>
</dbReference>
<accession>A0A8X6M0T4</accession>
<dbReference type="OrthoDB" id="6284217at2759"/>
<comment type="subcellular location">
    <subcellularLocation>
        <location evidence="1">Nucleus</location>
    </subcellularLocation>
</comment>
<dbReference type="Pfam" id="PF10390">
    <property type="entry name" value="ELL"/>
    <property type="match status" value="1"/>
</dbReference>
<protein>
    <submittedName>
        <fullName evidence="9">RNA polymerase II elongation factor ELL2</fullName>
    </submittedName>
</protein>
<dbReference type="GO" id="GO:0008023">
    <property type="term" value="C:transcription elongation factor complex"/>
    <property type="evidence" value="ECO:0007669"/>
    <property type="project" value="InterPro"/>
</dbReference>
<organism evidence="9 10">
    <name type="scientific">Trichonephila clavata</name>
    <name type="common">Joro spider</name>
    <name type="synonym">Nephila clavata</name>
    <dbReference type="NCBI Taxonomy" id="2740835"/>
    <lineage>
        <taxon>Eukaryota</taxon>
        <taxon>Metazoa</taxon>
        <taxon>Ecdysozoa</taxon>
        <taxon>Arthropoda</taxon>
        <taxon>Chelicerata</taxon>
        <taxon>Arachnida</taxon>
        <taxon>Araneae</taxon>
        <taxon>Araneomorphae</taxon>
        <taxon>Entelegynae</taxon>
        <taxon>Araneoidea</taxon>
        <taxon>Nephilidae</taxon>
        <taxon>Trichonephila</taxon>
    </lineage>
</organism>
<name>A0A8X6M0T4_TRICU</name>
<keyword evidence="4" id="KW-0804">Transcription</keyword>
<feature type="compositionally biased region" description="Low complexity" evidence="7">
    <location>
        <begin position="350"/>
        <end position="369"/>
    </location>
</feature>
<dbReference type="GO" id="GO:0006368">
    <property type="term" value="P:transcription elongation by RNA polymerase II"/>
    <property type="evidence" value="ECO:0007669"/>
    <property type="project" value="InterPro"/>
</dbReference>
<dbReference type="GO" id="GO:0042795">
    <property type="term" value="P:snRNA transcription by RNA polymerase II"/>
    <property type="evidence" value="ECO:0007669"/>
    <property type="project" value="TreeGrafter"/>
</dbReference>
<feature type="compositionally biased region" description="Polar residues" evidence="7">
    <location>
        <begin position="575"/>
        <end position="604"/>
    </location>
</feature>
<dbReference type="EMBL" id="BMAO01039125">
    <property type="protein sequence ID" value="GFR29080.1"/>
    <property type="molecule type" value="Genomic_DNA"/>
</dbReference>
<evidence type="ECO:0000256" key="1">
    <source>
        <dbReference type="ARBA" id="ARBA00004123"/>
    </source>
</evidence>
<evidence type="ECO:0000313" key="10">
    <source>
        <dbReference type="Proteomes" id="UP000887116"/>
    </source>
</evidence>
<dbReference type="InterPro" id="IPR010844">
    <property type="entry name" value="Occludin_ELL"/>
</dbReference>
<dbReference type="PROSITE" id="PS51980">
    <property type="entry name" value="OCEL"/>
    <property type="match status" value="1"/>
</dbReference>
<feature type="region of interest" description="Disordered" evidence="7">
    <location>
        <begin position="350"/>
        <end position="653"/>
    </location>
</feature>
<proteinExistence type="inferred from homology"/>
<feature type="region of interest" description="Disordered" evidence="7">
    <location>
        <begin position="184"/>
        <end position="264"/>
    </location>
</feature>
<evidence type="ECO:0000313" key="9">
    <source>
        <dbReference type="EMBL" id="GFR29080.1"/>
    </source>
</evidence>
<keyword evidence="9" id="KW-0648">Protein biosynthesis</keyword>
<dbReference type="Gene3D" id="1.10.10.2670">
    <property type="entry name" value="E3 ubiquitin-protein ligase"/>
    <property type="match status" value="1"/>
</dbReference>
<dbReference type="GO" id="GO:0003746">
    <property type="term" value="F:translation elongation factor activity"/>
    <property type="evidence" value="ECO:0007669"/>
    <property type="project" value="UniProtKB-KW"/>
</dbReference>
<comment type="caution">
    <text evidence="9">The sequence shown here is derived from an EMBL/GenBank/DDBJ whole genome shotgun (WGS) entry which is preliminary data.</text>
</comment>
<dbReference type="SUPFAM" id="SSF144292">
    <property type="entry name" value="occludin/ELL-like"/>
    <property type="match status" value="1"/>
</dbReference>
<comment type="similarity">
    <text evidence="2 6">Belongs to the ELL/occludin family.</text>
</comment>
<dbReference type="AlphaFoldDB" id="A0A8X6M0T4"/>
<evidence type="ECO:0000259" key="8">
    <source>
        <dbReference type="PROSITE" id="PS51980"/>
    </source>
</evidence>
<feature type="compositionally biased region" description="Polar residues" evidence="7">
    <location>
        <begin position="458"/>
        <end position="472"/>
    </location>
</feature>
<dbReference type="SUPFAM" id="SSF46785">
    <property type="entry name" value="Winged helix' DNA-binding domain"/>
    <property type="match status" value="1"/>
</dbReference>
<dbReference type="GO" id="GO:0032968">
    <property type="term" value="P:positive regulation of transcription elongation by RNA polymerase II"/>
    <property type="evidence" value="ECO:0007669"/>
    <property type="project" value="TreeGrafter"/>
</dbReference>
<keyword evidence="5" id="KW-0539">Nucleus</keyword>
<evidence type="ECO:0000256" key="2">
    <source>
        <dbReference type="ARBA" id="ARBA00009171"/>
    </source>
</evidence>
<dbReference type="GO" id="GO:0000987">
    <property type="term" value="F:cis-regulatory region sequence-specific DNA binding"/>
    <property type="evidence" value="ECO:0007669"/>
    <property type="project" value="TreeGrafter"/>
</dbReference>
<dbReference type="InterPro" id="IPR042065">
    <property type="entry name" value="E3_ELL-like"/>
</dbReference>
<feature type="compositionally biased region" description="Polar residues" evidence="7">
    <location>
        <begin position="536"/>
        <end position="548"/>
    </location>
</feature>
<feature type="domain" description="OCEL" evidence="8">
    <location>
        <begin position="651"/>
        <end position="760"/>
    </location>
</feature>
<gene>
    <name evidence="9" type="primary">Ell2</name>
    <name evidence="9" type="ORF">TNCT_272722</name>
</gene>
<keyword evidence="9" id="KW-0251">Elongation factor</keyword>
<dbReference type="Gene3D" id="6.10.140.340">
    <property type="match status" value="1"/>
</dbReference>
<feature type="compositionally biased region" description="Polar residues" evidence="7">
    <location>
        <begin position="439"/>
        <end position="451"/>
    </location>
</feature>